<proteinExistence type="predicted"/>
<protein>
    <recommendedName>
        <fullName evidence="1">Bacteriophage phiJL001 Gp84 C-terminal domain-containing protein</fullName>
    </recommendedName>
</protein>
<gene>
    <name evidence="2" type="ORF">HYPDE_32053</name>
</gene>
<dbReference type="OrthoDB" id="1633386at2"/>
<dbReference type="RefSeq" id="WP_015598116.1">
    <property type="nucleotide sequence ID" value="NC_021172.1"/>
</dbReference>
<dbReference type="Pfam" id="PF09931">
    <property type="entry name" value="Phage_phiJL001_Gp84_N"/>
    <property type="match status" value="1"/>
</dbReference>
<keyword evidence="3" id="KW-1185">Reference proteome</keyword>
<dbReference type="InterPro" id="IPR011928">
    <property type="entry name" value="Phage_phiJL001_Gp84"/>
</dbReference>
<dbReference type="HOGENOM" id="CLU_080134_0_0_5"/>
<dbReference type="STRING" id="670307.HYPDE_32053"/>
<dbReference type="AlphaFoldDB" id="N0BD78"/>
<dbReference type="eggNOG" id="COG5449">
    <property type="taxonomic scope" value="Bacteria"/>
</dbReference>
<dbReference type="InterPro" id="IPR018964">
    <property type="entry name" value="Phage_phiJL001_Gp84_C"/>
</dbReference>
<name>N0BD78_9HYPH</name>
<evidence type="ECO:0000313" key="2">
    <source>
        <dbReference type="EMBL" id="AGK58085.1"/>
    </source>
</evidence>
<accession>N0BD78</accession>
<dbReference type="EMBL" id="CP005587">
    <property type="protein sequence ID" value="AGK58085.1"/>
    <property type="molecule type" value="Genomic_DNA"/>
</dbReference>
<sequence>MKALSPDLGAHLASGATTLCWCWRVARRDSVVMGFTDHDKTLAFDGTTYEAASGFTASDIKNSLGLAVDNLEVTGALSSASLTDGDLAAGRYDDARIEIYRVNWSDTGQRVLMRSGSIGEVRRSGTGFTAELRGLAHYLQQPKGRLLQLTCDADLGDARCKVDLSSPTFRGTGTIIMASSARRFTVSGLGGFENGFFSRGLFEFTSGASEGLKIEIKSHMKLAATDVIELWVDAEGPLAVGDTFVVTAGCDKRIETCKARFSNVINFRGFPSMPGNKFLTQVGHRS</sequence>
<evidence type="ECO:0000313" key="3">
    <source>
        <dbReference type="Proteomes" id="UP000005952"/>
    </source>
</evidence>
<dbReference type="Pfam" id="PF09356">
    <property type="entry name" value="Phage_BR0599"/>
    <property type="match status" value="1"/>
</dbReference>
<dbReference type="KEGG" id="hdt:HYPDE_32053"/>
<evidence type="ECO:0000259" key="1">
    <source>
        <dbReference type="Pfam" id="PF09356"/>
    </source>
</evidence>
<feature type="domain" description="Bacteriophage phiJL001 Gp84 C-terminal" evidence="1">
    <location>
        <begin position="195"/>
        <end position="276"/>
    </location>
</feature>
<dbReference type="Proteomes" id="UP000005952">
    <property type="component" value="Chromosome"/>
</dbReference>
<reference evidence="2 3" key="1">
    <citation type="journal article" date="2013" name="Genome Announc.">
        <title>Genome sequences for three denitrifying bacterial strains isolated from a uranium- and nitrate-contaminated subsurface environment.</title>
        <authorList>
            <person name="Venkatramanan R."/>
            <person name="Prakash O."/>
            <person name="Woyke T."/>
            <person name="Chain P."/>
            <person name="Goodwin L.A."/>
            <person name="Watson D."/>
            <person name="Brooks S."/>
            <person name="Kostka J.E."/>
            <person name="Green S.J."/>
        </authorList>
    </citation>
    <scope>NUCLEOTIDE SEQUENCE [LARGE SCALE GENOMIC DNA]</scope>
    <source>
        <strain evidence="2 3">1NES1</strain>
    </source>
</reference>
<dbReference type="NCBIfam" id="TIGR02218">
    <property type="entry name" value="phg_TIGR02218"/>
    <property type="match status" value="1"/>
</dbReference>
<organism evidence="2 3">
    <name type="scientific">Hyphomicrobium denitrificans 1NES1</name>
    <dbReference type="NCBI Taxonomy" id="670307"/>
    <lineage>
        <taxon>Bacteria</taxon>
        <taxon>Pseudomonadati</taxon>
        <taxon>Pseudomonadota</taxon>
        <taxon>Alphaproteobacteria</taxon>
        <taxon>Hyphomicrobiales</taxon>
        <taxon>Hyphomicrobiaceae</taxon>
        <taxon>Hyphomicrobium</taxon>
    </lineage>
</organism>